<dbReference type="GO" id="GO:0016020">
    <property type="term" value="C:membrane"/>
    <property type="evidence" value="ECO:0007669"/>
    <property type="project" value="TreeGrafter"/>
</dbReference>
<sequence length="239" mass="27423">MEELEKTLDLLYPLQEHFDYGIRTSSGGMVIIGFFTKSWTPKQYLEFFLKFTRIIFPLKRGYKYSIYAILRRIFASYLADSGYDAVVLEKALKEVFGLGRVFNSVNSRLSGMKFAVTAITISDAILCLISNYNSNYPPSSDSKNDRRDATLGSCEVYNSCSNPSFFTLKYLELYSREPRIDEVDKMQYLRNEIQYYLSDMEVPISGISARITDPERSLRVMWTFSEANQVLNTVSLGSS</sequence>
<gene>
    <name evidence="1" type="ORF">RSE6_15035</name>
</gene>
<organism evidence="1 2">
    <name type="scientific">Rhynchosporium secalis</name>
    <name type="common">Barley scald fungus</name>
    <dbReference type="NCBI Taxonomy" id="38038"/>
    <lineage>
        <taxon>Eukaryota</taxon>
        <taxon>Fungi</taxon>
        <taxon>Dikarya</taxon>
        <taxon>Ascomycota</taxon>
        <taxon>Pezizomycotina</taxon>
        <taxon>Leotiomycetes</taxon>
        <taxon>Helotiales</taxon>
        <taxon>Ploettnerulaceae</taxon>
        <taxon>Rhynchosporium</taxon>
    </lineage>
</organism>
<evidence type="ECO:0000313" key="1">
    <source>
        <dbReference type="EMBL" id="CZT53455.1"/>
    </source>
</evidence>
<name>A0A1E1MWW6_RHYSE</name>
<dbReference type="EMBL" id="FJVC01000776">
    <property type="protein sequence ID" value="CZT53455.1"/>
    <property type="molecule type" value="Genomic_DNA"/>
</dbReference>
<dbReference type="InterPro" id="IPR016035">
    <property type="entry name" value="Acyl_Trfase/lysoPLipase"/>
</dbReference>
<dbReference type="GO" id="GO:0047499">
    <property type="term" value="F:calcium-independent phospholipase A2 activity"/>
    <property type="evidence" value="ECO:0007669"/>
    <property type="project" value="TreeGrafter"/>
</dbReference>
<dbReference type="GO" id="GO:0019369">
    <property type="term" value="P:arachidonate metabolic process"/>
    <property type="evidence" value="ECO:0007669"/>
    <property type="project" value="TreeGrafter"/>
</dbReference>
<dbReference type="SUPFAM" id="SSF52151">
    <property type="entry name" value="FabD/lysophospholipase-like"/>
    <property type="match status" value="1"/>
</dbReference>
<dbReference type="AlphaFoldDB" id="A0A1E1MWW6"/>
<keyword evidence="2" id="KW-1185">Reference proteome</keyword>
<reference evidence="2" key="1">
    <citation type="submission" date="2016-03" db="EMBL/GenBank/DDBJ databases">
        <authorList>
            <person name="Guldener U."/>
        </authorList>
    </citation>
    <scope>NUCLEOTIDE SEQUENCE [LARGE SCALE GENOMIC DNA]</scope>
</reference>
<dbReference type="Gene3D" id="3.40.1090.10">
    <property type="entry name" value="Cytosolic phospholipase A2 catalytic domain"/>
    <property type="match status" value="1"/>
</dbReference>
<proteinExistence type="predicted"/>
<dbReference type="PANTHER" id="PTHR24185:SF8">
    <property type="entry name" value="PNPLA DOMAIN-CONTAINING PROTEIN"/>
    <property type="match status" value="1"/>
</dbReference>
<dbReference type="PANTHER" id="PTHR24185">
    <property type="entry name" value="CALCIUM-INDEPENDENT PHOSPHOLIPASE A2-GAMMA"/>
    <property type="match status" value="1"/>
</dbReference>
<evidence type="ECO:0000313" key="2">
    <source>
        <dbReference type="Proteomes" id="UP000177625"/>
    </source>
</evidence>
<dbReference type="Proteomes" id="UP000177625">
    <property type="component" value="Unassembled WGS sequence"/>
</dbReference>
<accession>A0A1E1MWW6</accession>
<protein>
    <submittedName>
        <fullName evidence="1">Uncharacterized protein</fullName>
    </submittedName>
</protein>